<gene>
    <name evidence="3" type="ORF">E6K72_00035</name>
</gene>
<keyword evidence="1 3" id="KW-0808">Transferase</keyword>
<comment type="similarity">
    <text evidence="1">Belongs to the glycosyltransferase group 1 family.</text>
</comment>
<feature type="non-terminal residue" evidence="3">
    <location>
        <position position="1"/>
    </location>
</feature>
<evidence type="ECO:0000313" key="4">
    <source>
        <dbReference type="Proteomes" id="UP000317716"/>
    </source>
</evidence>
<sequence>ERSVRSYSLLGRGLSSLVAGLSGVLCQGEEDARRWRELGAPPERTEVVGNLKNDALPRRAPSVRGARAALGLAPDRPLLVLGSLRPGEARLLARAWLDLPFGLRAPWQVVAVPRHPRASGELAAEARAAGQPVALRERAGRNGWCADDGKGAWRWDDRTGVLSGYYATADVAFVGGSLMPYGGHNPLEPAAAGAAVVIGPHHPTQADAVRALEQRRAVRVAAPGTELQSALATLLGDAAERERQAGAALQVAEEMRGAARRAVGRLAAWKLWPPA</sequence>
<name>A0A538TBG3_UNCEI</name>
<accession>A0A538TBG3</accession>
<dbReference type="EC" id="2.4.99.12" evidence="1"/>
<reference evidence="3 4" key="1">
    <citation type="journal article" date="2019" name="Nat. Microbiol.">
        <title>Mediterranean grassland soil C-N compound turnover is dependent on rainfall and depth, and is mediated by genomically divergent microorganisms.</title>
        <authorList>
            <person name="Diamond S."/>
            <person name="Andeer P.F."/>
            <person name="Li Z."/>
            <person name="Crits-Christoph A."/>
            <person name="Burstein D."/>
            <person name="Anantharaman K."/>
            <person name="Lane K.R."/>
            <person name="Thomas B.C."/>
            <person name="Pan C."/>
            <person name="Northen T.R."/>
            <person name="Banfield J.F."/>
        </authorList>
    </citation>
    <scope>NUCLEOTIDE SEQUENCE [LARGE SCALE GENOMIC DNA]</scope>
    <source>
        <strain evidence="3">WS_2</strain>
    </source>
</reference>
<dbReference type="UniPathway" id="UPA00958"/>
<dbReference type="SUPFAM" id="SSF53756">
    <property type="entry name" value="UDP-Glycosyltransferase/glycogen phosphorylase"/>
    <property type="match status" value="1"/>
</dbReference>
<keyword evidence="1" id="KW-0448">Lipopolysaccharide biosynthesis</keyword>
<keyword evidence="1" id="KW-0472">Membrane</keyword>
<dbReference type="InterPro" id="IPR039901">
    <property type="entry name" value="Kdotransferase"/>
</dbReference>
<dbReference type="GO" id="GO:0005886">
    <property type="term" value="C:plasma membrane"/>
    <property type="evidence" value="ECO:0007669"/>
    <property type="project" value="UniProtKB-SubCell"/>
</dbReference>
<dbReference type="GO" id="GO:0009244">
    <property type="term" value="P:lipopolysaccharide core region biosynthetic process"/>
    <property type="evidence" value="ECO:0007669"/>
    <property type="project" value="UniProtKB-UniRule"/>
</dbReference>
<proteinExistence type="inferred from homology"/>
<dbReference type="Pfam" id="PF04413">
    <property type="entry name" value="Glycos_transf_N"/>
    <property type="match status" value="1"/>
</dbReference>
<keyword evidence="1" id="KW-1003">Cell membrane</keyword>
<dbReference type="PANTHER" id="PTHR42755">
    <property type="entry name" value="3-DEOXY-MANNO-OCTULOSONATE CYTIDYLYLTRANSFERASE"/>
    <property type="match status" value="1"/>
</dbReference>
<evidence type="ECO:0000313" key="3">
    <source>
        <dbReference type="EMBL" id="TMQ60979.1"/>
    </source>
</evidence>
<dbReference type="PANTHER" id="PTHR42755:SF1">
    <property type="entry name" value="3-DEOXY-D-MANNO-OCTULOSONIC ACID TRANSFERASE, MITOCHONDRIAL-RELATED"/>
    <property type="match status" value="1"/>
</dbReference>
<evidence type="ECO:0000256" key="1">
    <source>
        <dbReference type="RuleBase" id="RU365103"/>
    </source>
</evidence>
<comment type="caution">
    <text evidence="3">The sequence shown here is derived from an EMBL/GenBank/DDBJ whole genome shotgun (WGS) entry which is preliminary data.</text>
</comment>
<feature type="domain" description="3-deoxy-D-manno-octulosonic-acid transferase N-terminal" evidence="2">
    <location>
        <begin position="1"/>
        <end position="54"/>
    </location>
</feature>
<comment type="catalytic activity">
    <reaction evidence="1">
        <text>lipid IVA (E. coli) + CMP-3-deoxy-beta-D-manno-octulosonate = alpha-Kdo-(2-&gt;6)-lipid IVA (E. coli) + CMP + H(+)</text>
        <dbReference type="Rhea" id="RHEA:28066"/>
        <dbReference type="ChEBI" id="CHEBI:15378"/>
        <dbReference type="ChEBI" id="CHEBI:58603"/>
        <dbReference type="ChEBI" id="CHEBI:60364"/>
        <dbReference type="ChEBI" id="CHEBI:60377"/>
        <dbReference type="ChEBI" id="CHEBI:85987"/>
        <dbReference type="EC" id="2.4.99.12"/>
    </reaction>
</comment>
<dbReference type="AlphaFoldDB" id="A0A538TBG3"/>
<dbReference type="GO" id="GO:0009245">
    <property type="term" value="P:lipid A biosynthetic process"/>
    <property type="evidence" value="ECO:0007669"/>
    <property type="project" value="TreeGrafter"/>
</dbReference>
<dbReference type="InterPro" id="IPR007507">
    <property type="entry name" value="Glycos_transf_N"/>
</dbReference>
<comment type="subcellular location">
    <subcellularLocation>
        <location evidence="1">Cell membrane</location>
    </subcellularLocation>
</comment>
<dbReference type="Gene3D" id="3.40.50.2000">
    <property type="entry name" value="Glycogen Phosphorylase B"/>
    <property type="match status" value="1"/>
</dbReference>
<dbReference type="GO" id="GO:0043842">
    <property type="term" value="F:Kdo transferase activity"/>
    <property type="evidence" value="ECO:0007669"/>
    <property type="project" value="UniProtKB-EC"/>
</dbReference>
<dbReference type="Proteomes" id="UP000317716">
    <property type="component" value="Unassembled WGS sequence"/>
</dbReference>
<comment type="function">
    <text evidence="1">Involved in lipopolysaccharide (LPS) biosynthesis. Catalyzes the transfer of 3-deoxy-D-manno-octulosonate (Kdo) residue(s) from CMP-Kdo to lipid IV(A), the tetraacyldisaccharide-1,4'-bisphosphate precursor of lipid A.</text>
</comment>
<comment type="pathway">
    <text evidence="1">Bacterial outer membrane biogenesis; LPS core biosynthesis.</text>
</comment>
<dbReference type="EMBL" id="VBOS01000001">
    <property type="protein sequence ID" value="TMQ60979.1"/>
    <property type="molecule type" value="Genomic_DNA"/>
</dbReference>
<organism evidence="3 4">
    <name type="scientific">Eiseniibacteriota bacterium</name>
    <dbReference type="NCBI Taxonomy" id="2212470"/>
    <lineage>
        <taxon>Bacteria</taxon>
        <taxon>Candidatus Eiseniibacteriota</taxon>
    </lineage>
</organism>
<evidence type="ECO:0000259" key="2">
    <source>
        <dbReference type="Pfam" id="PF04413"/>
    </source>
</evidence>
<protein>
    <recommendedName>
        <fullName evidence="1">3-deoxy-D-manno-octulosonic acid transferase</fullName>
        <shortName evidence="1">Kdo transferase</shortName>
        <ecNumber evidence="1">2.4.99.12</ecNumber>
    </recommendedName>
    <alternativeName>
        <fullName evidence="1">Lipid IV(A) 3-deoxy-D-manno-octulosonic acid transferase</fullName>
    </alternativeName>
</protein>